<accession>A0A0H5QPV4</accession>
<dbReference type="Gene3D" id="3.30.450.70">
    <property type="match status" value="1"/>
</dbReference>
<evidence type="ECO:0000256" key="2">
    <source>
        <dbReference type="ARBA" id="ARBA00024408"/>
    </source>
</evidence>
<dbReference type="InterPro" id="IPR011012">
    <property type="entry name" value="Longin-like_dom_sf"/>
</dbReference>
<evidence type="ECO:0000256" key="1">
    <source>
        <dbReference type="ARBA" id="ARBA00006626"/>
    </source>
</evidence>
<evidence type="ECO:0000313" key="3">
    <source>
        <dbReference type="EMBL" id="CRZ04125.1"/>
    </source>
</evidence>
<feature type="non-terminal residue" evidence="3">
    <location>
        <position position="1"/>
    </location>
</feature>
<name>A0A0H5QPV4_9EUKA</name>
<dbReference type="EMBL" id="HACM01003683">
    <property type="protein sequence ID" value="CRZ04125.1"/>
    <property type="molecule type" value="Transcribed_RNA"/>
</dbReference>
<dbReference type="GO" id="GO:0005737">
    <property type="term" value="C:cytoplasm"/>
    <property type="evidence" value="ECO:0007669"/>
    <property type="project" value="GOC"/>
</dbReference>
<sequence length="163" mass="18753">NVLWCSGMARPFIACLAVLGRQPQHNPLFVRVFGKRDQLTFHYYVHYAIDIIEEKLESIRGNSTVPLDKYLGVLCPIDEYKVYGYITISDIKFVVVVEDVFNWEADIKSLFRWLHGLYVDVLLNPFTVLDQPIVSRRFAAEIDKVIGSHESIFKTRTSNVSSP</sequence>
<dbReference type="Pfam" id="PF04628">
    <property type="entry name" value="Sedlin_N"/>
    <property type="match status" value="1"/>
</dbReference>
<dbReference type="InterPro" id="IPR006722">
    <property type="entry name" value="Sedlin"/>
</dbReference>
<proteinExistence type="inferred from homology"/>
<dbReference type="SUPFAM" id="SSF64356">
    <property type="entry name" value="SNARE-like"/>
    <property type="match status" value="1"/>
</dbReference>
<dbReference type="AlphaFoldDB" id="A0A0H5QPV4"/>
<organism evidence="3">
    <name type="scientific">Spongospora subterranea</name>
    <dbReference type="NCBI Taxonomy" id="70186"/>
    <lineage>
        <taxon>Eukaryota</taxon>
        <taxon>Sar</taxon>
        <taxon>Rhizaria</taxon>
        <taxon>Endomyxa</taxon>
        <taxon>Phytomyxea</taxon>
        <taxon>Plasmodiophorida</taxon>
        <taxon>Plasmodiophoridae</taxon>
        <taxon>Spongospora</taxon>
    </lineage>
</organism>
<comment type="similarity">
    <text evidence="1">Belongs to the TRAPP small subunits family. Sedlin subfamily.</text>
</comment>
<dbReference type="InterPro" id="IPR044760">
    <property type="entry name" value="TRAPPC2L"/>
</dbReference>
<reference evidence="3" key="1">
    <citation type="submission" date="2015-04" db="EMBL/GenBank/DDBJ databases">
        <title>The genome sequence of the plant pathogenic Rhizarian Plasmodiophora brassicae reveals insights in its biotrophic life cycle and the origin of chitin synthesis.</title>
        <authorList>
            <person name="Schwelm A."/>
            <person name="Fogelqvist J."/>
            <person name="Knaust A."/>
            <person name="Julke S."/>
            <person name="Lilja T."/>
            <person name="Dhandapani V."/>
            <person name="Bonilla-Rosso G."/>
            <person name="Karlsson M."/>
            <person name="Shevchenko A."/>
            <person name="Choi S.R."/>
            <person name="Kim H.G."/>
            <person name="Park J.Y."/>
            <person name="Lim Y.P."/>
            <person name="Ludwig-Muller J."/>
            <person name="Dixelius C."/>
        </authorList>
    </citation>
    <scope>NUCLEOTIDE SEQUENCE</scope>
    <source>
        <tissue evidence="3">Potato root galls</tissue>
    </source>
</reference>
<dbReference type="PANTHER" id="PTHR12403">
    <property type="entry name" value="TRAFFICKING PROTEIN PARTICLE COMPLEX SUBUNIT 2"/>
    <property type="match status" value="1"/>
</dbReference>
<protein>
    <recommendedName>
        <fullName evidence="2">Trafficking protein particle complex subunit 2-like protein</fullName>
    </recommendedName>
</protein>
<dbReference type="CDD" id="cd14854">
    <property type="entry name" value="TRAPPC2L"/>
    <property type="match status" value="1"/>
</dbReference>
<dbReference type="GO" id="GO:0006888">
    <property type="term" value="P:endoplasmic reticulum to Golgi vesicle-mediated transport"/>
    <property type="evidence" value="ECO:0007669"/>
    <property type="project" value="InterPro"/>
</dbReference>